<keyword evidence="7" id="KW-0630">Potassium</keyword>
<dbReference type="EMBL" id="FNBD01000007">
    <property type="protein sequence ID" value="SDF08835.1"/>
    <property type="molecule type" value="Genomic_DNA"/>
</dbReference>
<evidence type="ECO:0000256" key="4">
    <source>
        <dbReference type="ARBA" id="ARBA00022692"/>
    </source>
</evidence>
<evidence type="ECO:0000256" key="11">
    <source>
        <dbReference type="ARBA" id="ARBA00023303"/>
    </source>
</evidence>
<gene>
    <name evidence="14" type="ORF">SAMN04487992_10798</name>
</gene>
<dbReference type="Proteomes" id="UP000182114">
    <property type="component" value="Unassembled WGS sequence"/>
</dbReference>
<dbReference type="GO" id="GO:0005249">
    <property type="term" value="F:voltage-gated potassium channel activity"/>
    <property type="evidence" value="ECO:0007669"/>
    <property type="project" value="InterPro"/>
</dbReference>
<keyword evidence="10 12" id="KW-0472">Membrane</keyword>
<evidence type="ECO:0000313" key="15">
    <source>
        <dbReference type="Proteomes" id="UP000182114"/>
    </source>
</evidence>
<evidence type="ECO:0000256" key="9">
    <source>
        <dbReference type="ARBA" id="ARBA00023065"/>
    </source>
</evidence>
<comment type="subcellular location">
    <subcellularLocation>
        <location evidence="1">Membrane</location>
        <topology evidence="1">Multi-pass membrane protein</topology>
    </subcellularLocation>
</comment>
<feature type="domain" description="Ion transport" evidence="13">
    <location>
        <begin position="13"/>
        <end position="234"/>
    </location>
</feature>
<dbReference type="GO" id="GO:0008076">
    <property type="term" value="C:voltage-gated potassium channel complex"/>
    <property type="evidence" value="ECO:0007669"/>
    <property type="project" value="InterPro"/>
</dbReference>
<feature type="transmembrane region" description="Helical" evidence="12">
    <location>
        <begin position="45"/>
        <end position="63"/>
    </location>
</feature>
<evidence type="ECO:0000256" key="7">
    <source>
        <dbReference type="ARBA" id="ARBA00022958"/>
    </source>
</evidence>
<keyword evidence="4 12" id="KW-0812">Transmembrane</keyword>
<evidence type="ECO:0000256" key="3">
    <source>
        <dbReference type="ARBA" id="ARBA00022538"/>
    </source>
</evidence>
<reference evidence="15" key="1">
    <citation type="submission" date="2016-10" db="EMBL/GenBank/DDBJ databases">
        <authorList>
            <person name="Varghese N."/>
            <person name="Submissions S."/>
        </authorList>
    </citation>
    <scope>NUCLEOTIDE SEQUENCE [LARGE SCALE GENOMIC DNA]</scope>
    <source>
        <strain evidence="15">DSM 24729</strain>
    </source>
</reference>
<feature type="transmembrane region" description="Helical" evidence="12">
    <location>
        <begin position="12"/>
        <end position="33"/>
    </location>
</feature>
<keyword evidence="8 12" id="KW-1133">Transmembrane helix</keyword>
<evidence type="ECO:0000256" key="5">
    <source>
        <dbReference type="ARBA" id="ARBA00022826"/>
    </source>
</evidence>
<dbReference type="SUPFAM" id="SSF81324">
    <property type="entry name" value="Voltage-gated potassium channels"/>
    <property type="match status" value="1"/>
</dbReference>
<dbReference type="Gene3D" id="1.20.120.350">
    <property type="entry name" value="Voltage-gated potassium channels. Chain C"/>
    <property type="match status" value="1"/>
</dbReference>
<dbReference type="PANTHER" id="PTHR11537:SF254">
    <property type="entry name" value="POTASSIUM VOLTAGE-GATED CHANNEL PROTEIN SHAB"/>
    <property type="match status" value="1"/>
</dbReference>
<dbReference type="InterPro" id="IPR027359">
    <property type="entry name" value="Volt_channel_dom_sf"/>
</dbReference>
<evidence type="ECO:0000256" key="12">
    <source>
        <dbReference type="SAM" id="Phobius"/>
    </source>
</evidence>
<evidence type="ECO:0000259" key="13">
    <source>
        <dbReference type="Pfam" id="PF00520"/>
    </source>
</evidence>
<keyword evidence="3" id="KW-0633">Potassium transport</keyword>
<dbReference type="InterPro" id="IPR005821">
    <property type="entry name" value="Ion_trans_dom"/>
</dbReference>
<feature type="transmembrane region" description="Helical" evidence="12">
    <location>
        <begin position="148"/>
        <end position="169"/>
    </location>
</feature>
<name>A0A1G7I830_9FLAO</name>
<accession>A0A1G7I830</accession>
<dbReference type="PRINTS" id="PR00169">
    <property type="entry name" value="KCHANNEL"/>
</dbReference>
<dbReference type="GO" id="GO:0001508">
    <property type="term" value="P:action potential"/>
    <property type="evidence" value="ECO:0007669"/>
    <property type="project" value="TreeGrafter"/>
</dbReference>
<dbReference type="PANTHER" id="PTHR11537">
    <property type="entry name" value="VOLTAGE-GATED POTASSIUM CHANNEL"/>
    <property type="match status" value="1"/>
</dbReference>
<evidence type="ECO:0000256" key="6">
    <source>
        <dbReference type="ARBA" id="ARBA00022882"/>
    </source>
</evidence>
<dbReference type="eggNOG" id="COG0569">
    <property type="taxonomic scope" value="Bacteria"/>
</dbReference>
<dbReference type="Gene3D" id="1.10.287.70">
    <property type="match status" value="1"/>
</dbReference>
<proteinExistence type="predicted"/>
<evidence type="ECO:0000256" key="1">
    <source>
        <dbReference type="ARBA" id="ARBA00004141"/>
    </source>
</evidence>
<feature type="transmembrane region" description="Helical" evidence="12">
    <location>
        <begin position="84"/>
        <end position="106"/>
    </location>
</feature>
<evidence type="ECO:0000313" key="14">
    <source>
        <dbReference type="EMBL" id="SDF08835.1"/>
    </source>
</evidence>
<organism evidence="14 15">
    <name type="scientific">Cellulophaga baltica</name>
    <dbReference type="NCBI Taxonomy" id="76594"/>
    <lineage>
        <taxon>Bacteria</taxon>
        <taxon>Pseudomonadati</taxon>
        <taxon>Bacteroidota</taxon>
        <taxon>Flavobacteriia</taxon>
        <taxon>Flavobacteriales</taxon>
        <taxon>Flavobacteriaceae</taxon>
        <taxon>Cellulophaga</taxon>
    </lineage>
</organism>
<dbReference type="Pfam" id="PF00520">
    <property type="entry name" value="Ion_trans"/>
    <property type="match status" value="1"/>
</dbReference>
<keyword evidence="11 14" id="KW-0407">Ion channel</keyword>
<keyword evidence="5" id="KW-0631">Potassium channel</keyword>
<dbReference type="FunFam" id="1.10.287.70:FF:000028">
    <property type="entry name" value="potassium voltage-gated channel subfamily D member 3"/>
    <property type="match status" value="1"/>
</dbReference>
<sequence length="265" mass="30254">MKKKVHHFINNNPIFLKFIYGLIILNILAIILASYKEIRFNYSQVLENFELFSVVIFSLEYVIRLWTADVEYKKGSAFSKRIKFATSAYGIIDILAILPFYLPLFFPFDLKVLRILRLFRLLRIFKLGRLSKSMKTITNVLKETKSELSITVFVAFVLLILSSTLMYYFENEAQPEKFENIGQALWWSVATLTTVGYGDVYPVTGVGKILSAIIALIGIGFIALPTGIISSAFIDKVQTDKQKKIDNMHICECPKCGAKHEKNVI</sequence>
<protein>
    <submittedName>
        <fullName evidence="14">Voltage-gated potassium channel</fullName>
    </submittedName>
</protein>
<dbReference type="RefSeq" id="WP_074538641.1">
    <property type="nucleotide sequence ID" value="NZ_FNBD01000007.1"/>
</dbReference>
<keyword evidence="2" id="KW-0813">Transport</keyword>
<keyword evidence="9" id="KW-0406">Ion transport</keyword>
<evidence type="ECO:0000256" key="8">
    <source>
        <dbReference type="ARBA" id="ARBA00022989"/>
    </source>
</evidence>
<dbReference type="InterPro" id="IPR028325">
    <property type="entry name" value="VG_K_chnl"/>
</dbReference>
<dbReference type="AlphaFoldDB" id="A0A1G7I830"/>
<evidence type="ECO:0000256" key="2">
    <source>
        <dbReference type="ARBA" id="ARBA00022448"/>
    </source>
</evidence>
<feature type="transmembrane region" description="Helical" evidence="12">
    <location>
        <begin position="209"/>
        <end position="234"/>
    </location>
</feature>
<keyword evidence="15" id="KW-1185">Reference proteome</keyword>
<keyword evidence="6" id="KW-0851">Voltage-gated channel</keyword>
<evidence type="ECO:0000256" key="10">
    <source>
        <dbReference type="ARBA" id="ARBA00023136"/>
    </source>
</evidence>